<organism evidence="14 15">
    <name type="scientific">Mycolicibacterium elephantis DSM 44368</name>
    <dbReference type="NCBI Taxonomy" id="1335622"/>
    <lineage>
        <taxon>Bacteria</taxon>
        <taxon>Bacillati</taxon>
        <taxon>Actinomycetota</taxon>
        <taxon>Actinomycetes</taxon>
        <taxon>Mycobacteriales</taxon>
        <taxon>Mycobacteriaceae</taxon>
        <taxon>Mycolicibacterium</taxon>
    </lineage>
</organism>
<dbReference type="PANTHER" id="PTHR32315">
    <property type="entry name" value="ADENINE PHOSPHORIBOSYLTRANSFERASE"/>
    <property type="match status" value="1"/>
</dbReference>
<evidence type="ECO:0000256" key="8">
    <source>
        <dbReference type="ARBA" id="ARBA00022676"/>
    </source>
</evidence>
<feature type="compositionally biased region" description="Low complexity" evidence="12">
    <location>
        <begin position="12"/>
        <end position="22"/>
    </location>
</feature>
<dbReference type="InterPro" id="IPR000836">
    <property type="entry name" value="PRTase_dom"/>
</dbReference>
<keyword evidence="15" id="KW-1185">Reference proteome</keyword>
<sequence length="198" mass="19754">MGCGVEHGPLEPGAMTGAAGPAAPGPEVSALIASMLREVPDFPEPGVQFKDMTPLLADARGLTVVTDALAHAARGADLIAGIDARGFLLGAAVAIRLGTGVLAVRKGGKLPPPVRSETYVLEYGTAALEIPADGIELAGRSVFIIDDVLATGGTAAATVRLLEHAGATVTGAAVVLELAALQGRAAITGLPVTSLHTI</sequence>
<evidence type="ECO:0000256" key="6">
    <source>
        <dbReference type="ARBA" id="ARBA00011893"/>
    </source>
</evidence>
<comment type="subcellular location">
    <subcellularLocation>
        <location evidence="3 11">Cytoplasm</location>
    </subcellularLocation>
</comment>
<dbReference type="GO" id="GO:0003999">
    <property type="term" value="F:adenine phosphoribosyltransferase activity"/>
    <property type="evidence" value="ECO:0007669"/>
    <property type="project" value="UniProtKB-UniRule"/>
</dbReference>
<dbReference type="GO" id="GO:0006166">
    <property type="term" value="P:purine ribonucleoside salvage"/>
    <property type="evidence" value="ECO:0007669"/>
    <property type="project" value="UniProtKB-KW"/>
</dbReference>
<dbReference type="EC" id="2.4.2.7" evidence="6 11"/>
<gene>
    <name evidence="11" type="primary">apt</name>
    <name evidence="14" type="ORF">MELE44368_10180</name>
</gene>
<keyword evidence="8 11" id="KW-0328">Glycosyltransferase</keyword>
<comment type="function">
    <text evidence="2 11">Catalyzes a salvage reaction resulting in the formation of AMP, that is energically less costly than de novo synthesis.</text>
</comment>
<keyword evidence="9 11" id="KW-0808">Transferase</keyword>
<evidence type="ECO:0000256" key="10">
    <source>
        <dbReference type="ARBA" id="ARBA00022726"/>
    </source>
</evidence>
<protein>
    <recommendedName>
        <fullName evidence="6 11">Adenine phosphoribosyltransferase</fullName>
        <shortName evidence="11">APRT</shortName>
        <ecNumber evidence="6 11">2.4.2.7</ecNumber>
    </recommendedName>
</protein>
<evidence type="ECO:0000256" key="3">
    <source>
        <dbReference type="ARBA" id="ARBA00004496"/>
    </source>
</evidence>
<evidence type="ECO:0000256" key="4">
    <source>
        <dbReference type="ARBA" id="ARBA00004659"/>
    </source>
</evidence>
<dbReference type="AlphaFoldDB" id="A0A439DLH8"/>
<evidence type="ECO:0000313" key="15">
    <source>
        <dbReference type="Proteomes" id="UP000287177"/>
    </source>
</evidence>
<dbReference type="GO" id="GO:0002055">
    <property type="term" value="F:adenine binding"/>
    <property type="evidence" value="ECO:0007669"/>
    <property type="project" value="TreeGrafter"/>
</dbReference>
<evidence type="ECO:0000256" key="5">
    <source>
        <dbReference type="ARBA" id="ARBA00008391"/>
    </source>
</evidence>
<comment type="pathway">
    <text evidence="4 11">Purine metabolism; AMP biosynthesis via salvage pathway; AMP from adenine: step 1/1.</text>
</comment>
<dbReference type="NCBIfam" id="NF002636">
    <property type="entry name" value="PRK02304.1-5"/>
    <property type="match status" value="1"/>
</dbReference>
<feature type="region of interest" description="Disordered" evidence="12">
    <location>
        <begin position="1"/>
        <end position="22"/>
    </location>
</feature>
<dbReference type="InterPro" id="IPR005764">
    <property type="entry name" value="Ade_phspho_trans"/>
</dbReference>
<proteinExistence type="inferred from homology"/>
<reference evidence="14 15" key="1">
    <citation type="submission" date="2013-06" db="EMBL/GenBank/DDBJ databases">
        <title>The draft sequence of the Mycobacterium elephantis genome.</title>
        <authorList>
            <person name="Pettersson F.B."/>
            <person name="Das S."/>
            <person name="Dasgupta S."/>
            <person name="Bhattacharya A."/>
            <person name="Kirsebom L.A."/>
        </authorList>
    </citation>
    <scope>NUCLEOTIDE SEQUENCE [LARGE SCALE GENOMIC DNA]</scope>
    <source>
        <strain evidence="14 15">DSM 44368</strain>
    </source>
</reference>
<dbReference type="SUPFAM" id="SSF53271">
    <property type="entry name" value="PRTase-like"/>
    <property type="match status" value="1"/>
</dbReference>
<dbReference type="UniPathway" id="UPA00588">
    <property type="reaction ID" value="UER00646"/>
</dbReference>
<dbReference type="CDD" id="cd06223">
    <property type="entry name" value="PRTases_typeI"/>
    <property type="match status" value="1"/>
</dbReference>
<evidence type="ECO:0000256" key="12">
    <source>
        <dbReference type="SAM" id="MobiDB-lite"/>
    </source>
</evidence>
<comment type="catalytic activity">
    <reaction evidence="1 11">
        <text>AMP + diphosphate = 5-phospho-alpha-D-ribose 1-diphosphate + adenine</text>
        <dbReference type="Rhea" id="RHEA:16609"/>
        <dbReference type="ChEBI" id="CHEBI:16708"/>
        <dbReference type="ChEBI" id="CHEBI:33019"/>
        <dbReference type="ChEBI" id="CHEBI:58017"/>
        <dbReference type="ChEBI" id="CHEBI:456215"/>
        <dbReference type="EC" id="2.4.2.7"/>
    </reaction>
</comment>
<dbReference type="Pfam" id="PF00156">
    <property type="entry name" value="Pribosyltran"/>
    <property type="match status" value="1"/>
</dbReference>
<dbReference type="GO" id="GO:0016208">
    <property type="term" value="F:AMP binding"/>
    <property type="evidence" value="ECO:0007669"/>
    <property type="project" value="TreeGrafter"/>
</dbReference>
<dbReference type="GO" id="GO:0005737">
    <property type="term" value="C:cytoplasm"/>
    <property type="evidence" value="ECO:0007669"/>
    <property type="project" value="UniProtKB-SubCell"/>
</dbReference>
<dbReference type="GO" id="GO:0044209">
    <property type="term" value="P:AMP salvage"/>
    <property type="evidence" value="ECO:0007669"/>
    <property type="project" value="UniProtKB-UniRule"/>
</dbReference>
<dbReference type="Proteomes" id="UP000287177">
    <property type="component" value="Unassembled WGS sequence"/>
</dbReference>
<dbReference type="PANTHER" id="PTHR32315:SF3">
    <property type="entry name" value="ADENINE PHOSPHORIBOSYLTRANSFERASE"/>
    <property type="match status" value="1"/>
</dbReference>
<dbReference type="GO" id="GO:0006168">
    <property type="term" value="P:adenine salvage"/>
    <property type="evidence" value="ECO:0007669"/>
    <property type="project" value="InterPro"/>
</dbReference>
<accession>A0A439DLH8</accession>
<keyword evidence="7 11" id="KW-0963">Cytoplasm</keyword>
<dbReference type="Gene3D" id="3.40.50.2020">
    <property type="match status" value="1"/>
</dbReference>
<evidence type="ECO:0000256" key="1">
    <source>
        <dbReference type="ARBA" id="ARBA00000868"/>
    </source>
</evidence>
<evidence type="ECO:0000256" key="2">
    <source>
        <dbReference type="ARBA" id="ARBA00003968"/>
    </source>
</evidence>
<dbReference type="NCBIfam" id="NF002634">
    <property type="entry name" value="PRK02304.1-3"/>
    <property type="match status" value="1"/>
</dbReference>
<dbReference type="FunFam" id="3.40.50.2020:FF:000021">
    <property type="entry name" value="Adenine phosphoribosyltransferase"/>
    <property type="match status" value="1"/>
</dbReference>
<name>A0A439DLH8_9MYCO</name>
<dbReference type="InterPro" id="IPR029057">
    <property type="entry name" value="PRTase-like"/>
</dbReference>
<comment type="subunit">
    <text evidence="11">Homodimer.</text>
</comment>
<feature type="domain" description="Phosphoribosyltransferase" evidence="13">
    <location>
        <begin position="72"/>
        <end position="177"/>
    </location>
</feature>
<evidence type="ECO:0000256" key="9">
    <source>
        <dbReference type="ARBA" id="ARBA00022679"/>
    </source>
</evidence>
<evidence type="ECO:0000259" key="13">
    <source>
        <dbReference type="Pfam" id="PF00156"/>
    </source>
</evidence>
<evidence type="ECO:0000256" key="11">
    <source>
        <dbReference type="HAMAP-Rule" id="MF_00004"/>
    </source>
</evidence>
<dbReference type="HAMAP" id="MF_00004">
    <property type="entry name" value="Aden_phosphoribosyltr"/>
    <property type="match status" value="1"/>
</dbReference>
<comment type="similarity">
    <text evidence="5 11">Belongs to the purine/pyrimidine phosphoribosyltransferase family.</text>
</comment>
<evidence type="ECO:0000313" key="14">
    <source>
        <dbReference type="EMBL" id="RWA15376.1"/>
    </source>
</evidence>
<evidence type="ECO:0000256" key="7">
    <source>
        <dbReference type="ARBA" id="ARBA00022490"/>
    </source>
</evidence>
<comment type="caution">
    <text evidence="14">The sequence shown here is derived from an EMBL/GenBank/DDBJ whole genome shotgun (WGS) entry which is preliminary data.</text>
</comment>
<keyword evidence="10 11" id="KW-0660">Purine salvage</keyword>
<dbReference type="InterPro" id="IPR050054">
    <property type="entry name" value="UPRTase/APRTase"/>
</dbReference>
<dbReference type="EMBL" id="ATDN01000089">
    <property type="protein sequence ID" value="RWA15376.1"/>
    <property type="molecule type" value="Genomic_DNA"/>
</dbReference>